<name>A0ABD6AT76_9EURY</name>
<dbReference type="RefSeq" id="WP_250872776.1">
    <property type="nucleotide sequence ID" value="NZ_JALXFV010000003.1"/>
</dbReference>
<feature type="domain" description="DUF8054" evidence="2">
    <location>
        <begin position="11"/>
        <end position="179"/>
    </location>
</feature>
<dbReference type="AlphaFoldDB" id="A0ABD6AT76"/>
<feature type="region of interest" description="Disordered" evidence="1">
    <location>
        <begin position="163"/>
        <end position="196"/>
    </location>
</feature>
<dbReference type="Proteomes" id="UP001597187">
    <property type="component" value="Unassembled WGS sequence"/>
</dbReference>
<evidence type="ECO:0000313" key="3">
    <source>
        <dbReference type="EMBL" id="MFD1512799.1"/>
    </source>
</evidence>
<proteinExistence type="predicted"/>
<sequence length="196" mass="20629">MSVGPTGRLAVPHGTLVHSRVVESVAVAFREALDRSLTGYAVLTPQAALLLEEAAGVFTFEGGVPVLAYDVASDAGGTDALTAFPAGGPCRAELYELPADALDAVHETDELRVPPGAPADHLTGDTALADRCRERAPADRRDAEESDPLAAFLADEDRIAAIQEEAQAEAARRAEEWGLDDHLDADDSGTEATDRR</sequence>
<comment type="caution">
    <text evidence="3">The sequence shown here is derived from an EMBL/GenBank/DDBJ whole genome shotgun (WGS) entry which is preliminary data.</text>
</comment>
<keyword evidence="4" id="KW-1185">Reference proteome</keyword>
<protein>
    <recommendedName>
        <fullName evidence="2">DUF8054 domain-containing protein</fullName>
    </recommendedName>
</protein>
<organism evidence="3 4">
    <name type="scientific">Halomarina rubra</name>
    <dbReference type="NCBI Taxonomy" id="2071873"/>
    <lineage>
        <taxon>Archaea</taxon>
        <taxon>Methanobacteriati</taxon>
        <taxon>Methanobacteriota</taxon>
        <taxon>Stenosarchaea group</taxon>
        <taxon>Halobacteria</taxon>
        <taxon>Halobacteriales</taxon>
        <taxon>Natronomonadaceae</taxon>
        <taxon>Halomarina</taxon>
    </lineage>
</organism>
<feature type="compositionally biased region" description="Basic and acidic residues" evidence="1">
    <location>
        <begin position="170"/>
        <end position="182"/>
    </location>
</feature>
<dbReference type="Pfam" id="PF26239">
    <property type="entry name" value="DUF8054"/>
    <property type="match status" value="1"/>
</dbReference>
<evidence type="ECO:0000256" key="1">
    <source>
        <dbReference type="SAM" id="MobiDB-lite"/>
    </source>
</evidence>
<dbReference type="EMBL" id="JBHUDC010000003">
    <property type="protein sequence ID" value="MFD1512799.1"/>
    <property type="molecule type" value="Genomic_DNA"/>
</dbReference>
<accession>A0ABD6AT76</accession>
<reference evidence="3 4" key="1">
    <citation type="journal article" date="2019" name="Int. J. Syst. Evol. Microbiol.">
        <title>The Global Catalogue of Microorganisms (GCM) 10K type strain sequencing project: providing services to taxonomists for standard genome sequencing and annotation.</title>
        <authorList>
            <consortium name="The Broad Institute Genomics Platform"/>
            <consortium name="The Broad Institute Genome Sequencing Center for Infectious Disease"/>
            <person name="Wu L."/>
            <person name="Ma J."/>
        </authorList>
    </citation>
    <scope>NUCLEOTIDE SEQUENCE [LARGE SCALE GENOMIC DNA]</scope>
    <source>
        <strain evidence="3 4">CGMCC 1.12563</strain>
    </source>
</reference>
<evidence type="ECO:0000259" key="2">
    <source>
        <dbReference type="Pfam" id="PF26239"/>
    </source>
</evidence>
<dbReference type="InterPro" id="IPR058367">
    <property type="entry name" value="DUF8054"/>
</dbReference>
<gene>
    <name evidence="3" type="ORF">ACFSBT_05815</name>
</gene>
<evidence type="ECO:0000313" key="4">
    <source>
        <dbReference type="Proteomes" id="UP001597187"/>
    </source>
</evidence>